<gene>
    <name evidence="5" type="ORF">C7B64_21720</name>
</gene>
<keyword evidence="6" id="KW-1185">Reference proteome</keyword>
<dbReference type="Pfam" id="PF13181">
    <property type="entry name" value="TPR_8"/>
    <property type="match status" value="1"/>
</dbReference>
<comment type="caution">
    <text evidence="5">The sequence shown here is derived from an EMBL/GenBank/DDBJ whole genome shotgun (WGS) entry which is preliminary data.</text>
</comment>
<dbReference type="Proteomes" id="UP000238762">
    <property type="component" value="Unassembled WGS sequence"/>
</dbReference>
<dbReference type="InterPro" id="IPR050498">
    <property type="entry name" value="Ycf3"/>
</dbReference>
<evidence type="ECO:0008006" key="7">
    <source>
        <dbReference type="Google" id="ProtNLM"/>
    </source>
</evidence>
<dbReference type="GO" id="GO:0009279">
    <property type="term" value="C:cell outer membrane"/>
    <property type="evidence" value="ECO:0007669"/>
    <property type="project" value="TreeGrafter"/>
</dbReference>
<keyword evidence="1" id="KW-0677">Repeat</keyword>
<evidence type="ECO:0000256" key="3">
    <source>
        <dbReference type="PROSITE-ProRule" id="PRU00339"/>
    </source>
</evidence>
<dbReference type="GO" id="GO:0046813">
    <property type="term" value="P:receptor-mediated virion attachment to host cell"/>
    <property type="evidence" value="ECO:0007669"/>
    <property type="project" value="TreeGrafter"/>
</dbReference>
<dbReference type="PROSITE" id="PS50293">
    <property type="entry name" value="TPR_REGION"/>
    <property type="match status" value="1"/>
</dbReference>
<keyword evidence="2 3" id="KW-0802">TPR repeat</keyword>
<dbReference type="PROSITE" id="PS50005">
    <property type="entry name" value="TPR"/>
    <property type="match status" value="2"/>
</dbReference>
<reference evidence="5 6" key="1">
    <citation type="submission" date="2018-02" db="EMBL/GenBank/DDBJ databases">
        <authorList>
            <person name="Cohen D.B."/>
            <person name="Kent A.D."/>
        </authorList>
    </citation>
    <scope>NUCLEOTIDE SEQUENCE [LARGE SCALE GENOMIC DNA]</scope>
    <source>
        <strain evidence="5 6">CCAP 1448/3</strain>
    </source>
</reference>
<dbReference type="OrthoDB" id="539091at2"/>
<evidence type="ECO:0000313" key="5">
    <source>
        <dbReference type="EMBL" id="PSB00772.1"/>
    </source>
</evidence>
<dbReference type="SUPFAM" id="SSF48452">
    <property type="entry name" value="TPR-like"/>
    <property type="match status" value="2"/>
</dbReference>
<dbReference type="PANTHER" id="PTHR44858">
    <property type="entry name" value="TETRATRICOPEPTIDE REPEAT PROTEIN 6"/>
    <property type="match status" value="1"/>
</dbReference>
<reference evidence="5 6" key="2">
    <citation type="submission" date="2018-03" db="EMBL/GenBank/DDBJ databases">
        <title>The ancient ancestry and fast evolution of plastids.</title>
        <authorList>
            <person name="Moore K.R."/>
            <person name="Magnabosco C."/>
            <person name="Momper L."/>
            <person name="Gold D.A."/>
            <person name="Bosak T."/>
            <person name="Fournier G.P."/>
        </authorList>
    </citation>
    <scope>NUCLEOTIDE SEQUENCE [LARGE SCALE GENOMIC DNA]</scope>
    <source>
        <strain evidence="5 6">CCAP 1448/3</strain>
    </source>
</reference>
<feature type="repeat" description="TPR" evidence="3">
    <location>
        <begin position="15"/>
        <end position="48"/>
    </location>
</feature>
<dbReference type="RefSeq" id="WP_106291318.1">
    <property type="nucleotide sequence ID" value="NZ_CAWNTC010000202.1"/>
</dbReference>
<dbReference type="Pfam" id="PF00515">
    <property type="entry name" value="TPR_1"/>
    <property type="match status" value="2"/>
</dbReference>
<dbReference type="InterPro" id="IPR011990">
    <property type="entry name" value="TPR-like_helical_dom_sf"/>
</dbReference>
<dbReference type="Gene3D" id="1.25.40.10">
    <property type="entry name" value="Tetratricopeptide repeat domain"/>
    <property type="match status" value="3"/>
</dbReference>
<proteinExistence type="predicted"/>
<accession>A0A2T1BXQ6</accession>
<feature type="coiled-coil region" evidence="4">
    <location>
        <begin position="21"/>
        <end position="48"/>
    </location>
</feature>
<keyword evidence="4" id="KW-0175">Coiled coil</keyword>
<evidence type="ECO:0000313" key="6">
    <source>
        <dbReference type="Proteomes" id="UP000238762"/>
    </source>
</evidence>
<dbReference type="InterPro" id="IPR019734">
    <property type="entry name" value="TPR_rpt"/>
</dbReference>
<name>A0A2T1BXQ6_9CYAN</name>
<protein>
    <recommendedName>
        <fullName evidence="7">Tetratricopeptide repeat protein</fullName>
    </recommendedName>
</protein>
<dbReference type="PANTHER" id="PTHR44858:SF1">
    <property type="entry name" value="UDP-N-ACETYLGLUCOSAMINE--PEPTIDE N-ACETYLGLUCOSAMINYLTRANSFERASE SPINDLY-RELATED"/>
    <property type="match status" value="1"/>
</dbReference>
<evidence type="ECO:0000256" key="1">
    <source>
        <dbReference type="ARBA" id="ARBA00022737"/>
    </source>
</evidence>
<organism evidence="5 6">
    <name type="scientific">Merismopedia glauca CCAP 1448/3</name>
    <dbReference type="NCBI Taxonomy" id="1296344"/>
    <lineage>
        <taxon>Bacteria</taxon>
        <taxon>Bacillati</taxon>
        <taxon>Cyanobacteriota</taxon>
        <taxon>Cyanophyceae</taxon>
        <taxon>Synechococcales</taxon>
        <taxon>Merismopediaceae</taxon>
        <taxon>Merismopedia</taxon>
    </lineage>
</organism>
<evidence type="ECO:0000256" key="2">
    <source>
        <dbReference type="ARBA" id="ARBA00022803"/>
    </source>
</evidence>
<sequence length="293" mass="33191">MELCKRSIKLNSRNALAYLARGQAKASLKKWQEAIEDYQKVLEIDSNNTEAYIGSARAKEGLKDYTGAIADYEKLYSYNNNTSVYSPLLKNYILVGKKQEALNLTENLLESGFQGDTSSQTQIFRHLLKGIVLIYFQDYKTAISNLDRAIALEPQYNASYLYRGIAYEKLGDREAAIKDYQKAVSIQPEDAIPQRFAKLKPPNDRVSEGAQIAYDNALSQVYFFRGVAYSKLEDWKSVKEDLDKAIALGLKNADTYQRRSLVRQKLNDEVGAKEDADKAAELAELIDEISFPY</sequence>
<evidence type="ECO:0000256" key="4">
    <source>
        <dbReference type="SAM" id="Coils"/>
    </source>
</evidence>
<feature type="repeat" description="TPR" evidence="3">
    <location>
        <begin position="157"/>
        <end position="190"/>
    </location>
</feature>
<dbReference type="AlphaFoldDB" id="A0A2T1BXQ6"/>
<dbReference type="SMART" id="SM00028">
    <property type="entry name" value="TPR"/>
    <property type="match status" value="6"/>
</dbReference>
<dbReference type="EMBL" id="PVWJ01000161">
    <property type="protein sequence ID" value="PSB00772.1"/>
    <property type="molecule type" value="Genomic_DNA"/>
</dbReference>